<dbReference type="CDD" id="cd06360">
    <property type="entry name" value="PBP1_alkylbenzenes-like"/>
    <property type="match status" value="1"/>
</dbReference>
<dbReference type="InterPro" id="IPR028081">
    <property type="entry name" value="Leu-bd"/>
</dbReference>
<feature type="compositionally biased region" description="Low complexity" evidence="3">
    <location>
        <begin position="48"/>
        <end position="77"/>
    </location>
</feature>
<sequence precursor="true">MERLIRRRDFLRLTGGALGLSALLTACGGEDSTPTPADSGSPSPPPAASGGTSDGSAASPITSPTTAGAATPASSASGEPIRIGVLLTLSGPQGVNGEGNLRGLTLALDQAGMQFGGRPVELIIEDSAGQPEQAITKTRQLIERDRVHLIAGITLSNEAAAVRDILVQAEMPTIVTNAGLQALTRDPAMRSPYLFRVSFANGQYDAPAADYAYETLGYRRMVLHAADYAAGHEEMAAFRSRFEQAGGEIVDEVVAPIGTQDFGPYLQRIEQAAAEADAVFAFHGTSTDAIRFLVQYQEFGLKDSIPLIPSGADVDQSILPEIGDAALGLVSGTLYTAYNDTPESQEFVEAFTARHEGILPGLVDYAGYIGGRVIAEALTAIDGEVENKEALLEALKAVEFTGPAGNFRFHPESQGPVTTILLCRVEQLDDGTYANIVVDRIPDFDDLSF</sequence>
<dbReference type="SUPFAM" id="SSF53822">
    <property type="entry name" value="Periplasmic binding protein-like I"/>
    <property type="match status" value="1"/>
</dbReference>
<dbReference type="PROSITE" id="PS51257">
    <property type="entry name" value="PROKAR_LIPOPROTEIN"/>
    <property type="match status" value="1"/>
</dbReference>
<feature type="binding site" evidence="7">
    <location>
        <position position="232"/>
    </location>
    <ligand>
        <name>Zn(2+)</name>
        <dbReference type="ChEBI" id="CHEBI:29105"/>
        <label>5</label>
    </ligand>
</feature>
<feature type="binding site" evidence="7">
    <location>
        <position position="121"/>
    </location>
    <ligand>
        <name>Zn(2+)</name>
        <dbReference type="ChEBI" id="CHEBI:29105"/>
        <label>1</label>
    </ligand>
</feature>
<feature type="region of interest" description="Disordered" evidence="3">
    <location>
        <begin position="29"/>
        <end position="77"/>
    </location>
</feature>
<keyword evidence="6" id="KW-1185">Reference proteome</keyword>
<reference evidence="7" key="3">
    <citation type="submission" date="2015-05" db="PDB data bank">
        <title>ABC transporter substrate-binding protein from Sphaerobacter thermophilus.</title>
        <authorList>
            <consortium name="Midwest Center for Structural Genomics (MCSG)"/>
            <person name="OSIPIUK J."/>
            <person name="Holowicki J."/>
            <person name="Clancy S."/>
            <person name="JOACHIMIAK A."/>
        </authorList>
    </citation>
    <scope>X-RAY CRYSTALLOGRAPHY (2.24 ANGSTROMS) OF 30-449 IN COMPLEX WITH ZN(2+)</scope>
</reference>
<reference evidence="5 6" key="2">
    <citation type="journal article" date="2010" name="Stand. Genomic Sci.">
        <title>Complete genome sequence of Desulfohalobium retbaense type strain (HR(100)).</title>
        <authorList>
            <person name="Spring S."/>
            <person name="Nolan M."/>
            <person name="Lapidus A."/>
            <person name="Glavina Del Rio T."/>
            <person name="Copeland A."/>
            <person name="Tice H."/>
            <person name="Cheng J.F."/>
            <person name="Lucas S."/>
            <person name="Land M."/>
            <person name="Chen F."/>
            <person name="Bruce D."/>
            <person name="Goodwin L."/>
            <person name="Pitluck S."/>
            <person name="Ivanova N."/>
            <person name="Mavromatis K."/>
            <person name="Mikhailova N."/>
            <person name="Pati A."/>
            <person name="Chen A."/>
            <person name="Palaniappan K."/>
            <person name="Hauser L."/>
            <person name="Chang Y.J."/>
            <person name="Jeffries C.D."/>
            <person name="Munk C."/>
            <person name="Kiss H."/>
            <person name="Chain P."/>
            <person name="Han C."/>
            <person name="Brettin T."/>
            <person name="Detter J.C."/>
            <person name="Schuler E."/>
            <person name="Goker M."/>
            <person name="Rohde M."/>
            <person name="Bristow J."/>
            <person name="Eisen J.A."/>
            <person name="Markowitz V."/>
            <person name="Hugenholtz P."/>
            <person name="Kyrpides N.C."/>
            <person name="Klenk H.P."/>
        </authorList>
    </citation>
    <scope>NUCLEOTIDE SEQUENCE [LARGE SCALE GENOMIC DNA]</scope>
    <source>
        <strain evidence="6">ATCC 49802 / DSM 20745 / S 6022</strain>
    </source>
</reference>
<protein>
    <submittedName>
        <fullName evidence="5">Extracellular ligand-binding receptor</fullName>
    </submittedName>
</protein>
<feature type="binding site" evidence="7">
    <location>
        <position position="164"/>
    </location>
    <ligand>
        <name>Zn(2+)</name>
        <dbReference type="ChEBI" id="CHEBI:29105"/>
        <label>3</label>
    </ligand>
</feature>
<evidence type="ECO:0000313" key="6">
    <source>
        <dbReference type="Proteomes" id="UP000002027"/>
    </source>
</evidence>
<feature type="domain" description="Leucine-binding protein" evidence="4">
    <location>
        <begin position="80"/>
        <end position="426"/>
    </location>
</feature>
<evidence type="ECO:0000256" key="3">
    <source>
        <dbReference type="SAM" id="MobiDB-lite"/>
    </source>
</evidence>
<dbReference type="PANTHER" id="PTHR30483">
    <property type="entry name" value="LEUCINE-SPECIFIC-BINDING PROTEIN"/>
    <property type="match status" value="1"/>
</dbReference>
<dbReference type="RefSeq" id="WP_012870694.1">
    <property type="nucleotide sequence ID" value="NC_013523.1"/>
</dbReference>
<dbReference type="eggNOG" id="COG0683">
    <property type="taxonomic scope" value="Bacteria"/>
</dbReference>
<feature type="binding site" evidence="7">
    <location>
        <position position="214"/>
    </location>
    <ligand>
        <name>Zn(2+)</name>
        <dbReference type="ChEBI" id="CHEBI:29105"/>
        <label>4</label>
    </ligand>
</feature>
<accession>D1C6A8</accession>
<dbReference type="InterPro" id="IPR028082">
    <property type="entry name" value="Peripla_BP_I"/>
</dbReference>
<keyword evidence="7" id="KW-0479">Metal-binding</keyword>
<evidence type="ECO:0000313" key="5">
    <source>
        <dbReference type="EMBL" id="ACZ37646.1"/>
    </source>
</evidence>
<dbReference type="InterPro" id="IPR006311">
    <property type="entry name" value="TAT_signal"/>
</dbReference>
<dbReference type="AlphaFoldDB" id="D1C6A8"/>
<dbReference type="PDB" id="4ZPJ">
    <property type="method" value="X-ray"/>
    <property type="resolution" value="2.24 A"/>
    <property type="chains" value="A=30-449"/>
</dbReference>
<feature type="binding site" evidence="7">
    <location>
        <position position="412"/>
    </location>
    <ligand>
        <name>Zn(2+)</name>
        <dbReference type="ChEBI" id="CHEBI:29105"/>
        <label>10</label>
    </ligand>
</feature>
<dbReference type="InParanoid" id="D1C6A8"/>
<dbReference type="GO" id="GO:0046872">
    <property type="term" value="F:metal ion binding"/>
    <property type="evidence" value="ECO:0007669"/>
    <property type="project" value="UniProtKB-KW"/>
</dbReference>
<feature type="binding site" evidence="7">
    <location>
        <position position="270"/>
    </location>
    <ligand>
        <name>Zn(2+)</name>
        <dbReference type="ChEBI" id="CHEBI:29105"/>
        <label>7</label>
    </ligand>
</feature>
<dbReference type="PANTHER" id="PTHR30483:SF6">
    <property type="entry name" value="PERIPLASMIC BINDING PROTEIN OF ABC TRANSPORTER FOR NATURAL AMINO ACIDS"/>
    <property type="match status" value="1"/>
</dbReference>
<feature type="binding site" evidence="7">
    <location>
        <position position="355"/>
    </location>
    <ligand>
        <name>Zn(2+)</name>
        <dbReference type="ChEBI" id="CHEBI:29105"/>
        <label>9</label>
    </ligand>
</feature>
<proteinExistence type="evidence at protein level"/>
<dbReference type="PROSITE" id="PS51318">
    <property type="entry name" value="TAT"/>
    <property type="match status" value="1"/>
</dbReference>
<feature type="compositionally biased region" description="Low complexity" evidence="3">
    <location>
        <begin position="29"/>
        <end position="41"/>
    </location>
</feature>
<feature type="binding site" evidence="7">
    <location>
        <position position="445"/>
    </location>
    <ligand>
        <name>Zn(2+)</name>
        <dbReference type="ChEBI" id="CHEBI:29105"/>
        <label>13</label>
    </ligand>
</feature>
<keyword evidence="2" id="KW-0732">Signal</keyword>
<evidence type="ECO:0007829" key="7">
    <source>
        <dbReference type="PDB" id="4ZPJ"/>
    </source>
</evidence>
<reference evidence="6" key="1">
    <citation type="submission" date="2009-11" db="EMBL/GenBank/DDBJ databases">
        <title>The complete chromosome 1 of Sphaerobacter thermophilus DSM 20745.</title>
        <authorList>
            <person name="Lucas S."/>
            <person name="Copeland A."/>
            <person name="Lapidus A."/>
            <person name="Glavina del Rio T."/>
            <person name="Dalin E."/>
            <person name="Tice H."/>
            <person name="Bruce D."/>
            <person name="Goodwin L."/>
            <person name="Pitluck S."/>
            <person name="Kyrpides N."/>
            <person name="Mavromatis K."/>
            <person name="Ivanova N."/>
            <person name="Mikhailova N."/>
            <person name="LaButti K.M."/>
            <person name="Clum A."/>
            <person name="Sun H.I."/>
            <person name="Brettin T."/>
            <person name="Detter J.C."/>
            <person name="Han C."/>
            <person name="Larimer F."/>
            <person name="Land M."/>
            <person name="Hauser L."/>
            <person name="Markowitz V."/>
            <person name="Cheng J.F."/>
            <person name="Hugenholtz P."/>
            <person name="Woyke T."/>
            <person name="Wu D."/>
            <person name="Steenblock K."/>
            <person name="Schneider S."/>
            <person name="Pukall R."/>
            <person name="Goeker M."/>
            <person name="Klenk H.P."/>
            <person name="Eisen J.A."/>
        </authorList>
    </citation>
    <scope>NUCLEOTIDE SEQUENCE [LARGE SCALE GENOMIC DNA]</scope>
    <source>
        <strain evidence="6">ATCC 49802 / DSM 20745 / S 6022</strain>
    </source>
</reference>
<dbReference type="HOGENOM" id="CLU_027128_1_2_0"/>
<keyword evidence="7" id="KW-0002">3D-structure</keyword>
<dbReference type="EMBL" id="CP001823">
    <property type="protein sequence ID" value="ACZ37646.1"/>
    <property type="molecule type" value="Genomic_DNA"/>
</dbReference>
<comment type="similarity">
    <text evidence="1">Belongs to the leucine-binding protein family.</text>
</comment>
<feature type="binding site" evidence="7">
    <location>
        <position position="343"/>
    </location>
    <ligand>
        <name>Zn(2+)</name>
        <dbReference type="ChEBI" id="CHEBI:29105"/>
        <label>8</label>
    </ligand>
</feature>
<organism evidence="5 6">
    <name type="scientific">Sphaerobacter thermophilus (strain ATCC 49802 / DSM 20745 / KCCM 41009 / NCIMB 13125 / S 6022)</name>
    <dbReference type="NCBI Taxonomy" id="479434"/>
    <lineage>
        <taxon>Bacteria</taxon>
        <taxon>Pseudomonadati</taxon>
        <taxon>Thermomicrobiota</taxon>
        <taxon>Thermomicrobia</taxon>
        <taxon>Sphaerobacterales</taxon>
        <taxon>Sphaerobacterineae</taxon>
        <taxon>Sphaerobacteraceae</taxon>
        <taxon>Sphaerobacter</taxon>
    </lineage>
</organism>
<dbReference type="OrthoDB" id="9794229at2"/>
<dbReference type="Pfam" id="PF13458">
    <property type="entry name" value="Peripla_BP_6"/>
    <property type="match status" value="1"/>
</dbReference>
<keyword evidence="7" id="KW-0862">Zinc</keyword>
<feature type="binding site" evidence="7">
    <location>
        <position position="439"/>
    </location>
    <ligand>
        <name>Zn(2+)</name>
        <dbReference type="ChEBI" id="CHEBI:29105"/>
        <label>11</label>
    </ligand>
</feature>
<dbReference type="STRING" id="479434.Sthe_0207"/>
<keyword evidence="5" id="KW-0675">Receptor</keyword>
<dbReference type="EvolutionaryTrace" id="D1C6A8"/>
<dbReference type="InterPro" id="IPR051010">
    <property type="entry name" value="BCAA_transport"/>
</dbReference>
<evidence type="ECO:0000256" key="2">
    <source>
        <dbReference type="ARBA" id="ARBA00022729"/>
    </source>
</evidence>
<dbReference type="Gene3D" id="3.40.50.2300">
    <property type="match status" value="2"/>
</dbReference>
<dbReference type="KEGG" id="sti:Sthe_0207"/>
<feature type="binding site" evidence="7">
    <location>
        <position position="346"/>
    </location>
    <ligand>
        <name>Zn(2+)</name>
        <dbReference type="ChEBI" id="CHEBI:29105"/>
        <label>8</label>
    </ligand>
</feature>
<dbReference type="Proteomes" id="UP000002027">
    <property type="component" value="Chromosome 1"/>
</dbReference>
<gene>
    <name evidence="5" type="ordered locus">Sthe_0207</name>
</gene>
<feature type="binding site" evidence="7">
    <location>
        <position position="261"/>
    </location>
    <ligand>
        <name>Zn(2+)</name>
        <dbReference type="ChEBI" id="CHEBI:29105"/>
        <label>6</label>
    </ligand>
</feature>
<feature type="binding site" evidence="7">
    <location>
        <position position="443"/>
    </location>
    <ligand>
        <name>Zn(2+)</name>
        <dbReference type="ChEBI" id="CHEBI:29105"/>
        <label>12</label>
    </ligand>
</feature>
<evidence type="ECO:0000256" key="1">
    <source>
        <dbReference type="ARBA" id="ARBA00010062"/>
    </source>
</evidence>
<dbReference type="PDBsum" id="4ZPJ"/>
<feature type="binding site" evidence="7">
    <location>
        <position position="125"/>
    </location>
    <ligand>
        <name>Zn(2+)</name>
        <dbReference type="ChEBI" id="CHEBI:29105"/>
        <label>2</label>
    </ligand>
</feature>
<name>D1C6A8_SPHTD</name>
<evidence type="ECO:0000259" key="4">
    <source>
        <dbReference type="Pfam" id="PF13458"/>
    </source>
</evidence>
<dbReference type="SMR" id="D1C6A8"/>
<feature type="binding site" evidence="7">
    <location>
        <position position="227"/>
    </location>
    <ligand>
        <name>Zn(2+)</name>
        <dbReference type="ChEBI" id="CHEBI:29105"/>
        <label>5</label>
    </ligand>
</feature>